<feature type="region of interest" description="Disordered" evidence="2">
    <location>
        <begin position="125"/>
        <end position="199"/>
    </location>
</feature>
<keyword evidence="1" id="KW-0175">Coiled coil</keyword>
<dbReference type="InterPro" id="IPR045868">
    <property type="entry name" value="Znf_C3H13/40"/>
</dbReference>
<dbReference type="PANTHER" id="PTHR38160">
    <property type="entry name" value="ZINC FINGER CCCH DOMAIN-CONTAINING PROTEIN 40"/>
    <property type="match status" value="1"/>
</dbReference>
<gene>
    <name evidence="3" type="ORF">HHK36_023790</name>
</gene>
<accession>A0A834YQT7</accession>
<dbReference type="PANTHER" id="PTHR38160:SF1">
    <property type="entry name" value="ZINC FINGER CCCH DOMAIN-CONTAINING PROTEIN 40"/>
    <property type="match status" value="1"/>
</dbReference>
<feature type="compositionally biased region" description="Basic and acidic residues" evidence="2">
    <location>
        <begin position="125"/>
        <end position="135"/>
    </location>
</feature>
<evidence type="ECO:0000256" key="2">
    <source>
        <dbReference type="SAM" id="MobiDB-lite"/>
    </source>
</evidence>
<evidence type="ECO:0000313" key="3">
    <source>
        <dbReference type="EMBL" id="KAF8391485.1"/>
    </source>
</evidence>
<protein>
    <recommendedName>
        <fullName evidence="5">Zinc finger CCCH domain-containing protein 13</fullName>
    </recommendedName>
</protein>
<feature type="region of interest" description="Disordered" evidence="2">
    <location>
        <begin position="351"/>
        <end position="409"/>
    </location>
</feature>
<feature type="region of interest" description="Disordered" evidence="2">
    <location>
        <begin position="273"/>
        <end position="320"/>
    </location>
</feature>
<feature type="compositionally biased region" description="Basic and acidic residues" evidence="2">
    <location>
        <begin position="187"/>
        <end position="199"/>
    </location>
</feature>
<dbReference type="GO" id="GO:0046872">
    <property type="term" value="F:metal ion binding"/>
    <property type="evidence" value="ECO:0007669"/>
    <property type="project" value="InterPro"/>
</dbReference>
<dbReference type="Proteomes" id="UP000655225">
    <property type="component" value="Unassembled WGS sequence"/>
</dbReference>
<keyword evidence="4" id="KW-1185">Reference proteome</keyword>
<comment type="caution">
    <text evidence="3">The sequence shown here is derived from an EMBL/GenBank/DDBJ whole genome shotgun (WGS) entry which is preliminary data.</text>
</comment>
<dbReference type="EMBL" id="JABCRI010000017">
    <property type="protein sequence ID" value="KAF8391485.1"/>
    <property type="molecule type" value="Genomic_DNA"/>
</dbReference>
<proteinExistence type="predicted"/>
<dbReference type="OrthoDB" id="665283at2759"/>
<name>A0A834YQT7_TETSI</name>
<evidence type="ECO:0000256" key="1">
    <source>
        <dbReference type="SAM" id="Coils"/>
    </source>
</evidence>
<feature type="coiled-coil region" evidence="1">
    <location>
        <begin position="204"/>
        <end position="273"/>
    </location>
</feature>
<feature type="compositionally biased region" description="Basic and acidic residues" evidence="2">
    <location>
        <begin position="383"/>
        <end position="394"/>
    </location>
</feature>
<dbReference type="OMA" id="EAYNNHS"/>
<sequence>MEKITENLPGDGNGSGWRRRRQWMATETAVNENRDGEGKLGACIHKRCLKESFSRRRSAYCTGEVTVRVRAARLPMEMRSLGGSLVPLTIISRFSEYPSVFCSKFCSLCNGGAHGRRDYRGNALRDKFEGRDSPQRRYSPGRYAKGRHAFHGLSPSRSPEKRSEKKQRKKQHLDGQSDFTRNLKTSEGAEDRVEEKKRVSYDSRDVLEDQLKQVQLDIDMLDDHKGQLEIDLEEKVQAAVSLTSRIEELETQLNKEQEDYKRSQARLQRLGDQLDSDASRLGANEEDSSVNIVSDGEPNDKNRISPWSELKNHASPSKKRLRINLGATEEAKLDSRKREGFLAGTVRLEKTQWDGPPAQSDKNNKEAETVNKILIGSNGRRPLTKEDKYKRGKNDSPGIPSVDKLKSSEMGPVLLPSTSMAANAVDEPNEVIEMEEKIEVVETASRAVEKGNTDEIAGLPFMLPPPPPVPKYAYNQHFNMVLQYEGADEDVDVDVEQLDEMGGLDLNSEVDIEQL</sequence>
<evidence type="ECO:0008006" key="5">
    <source>
        <dbReference type="Google" id="ProtNLM"/>
    </source>
</evidence>
<reference evidence="3 4" key="1">
    <citation type="submission" date="2020-04" db="EMBL/GenBank/DDBJ databases">
        <title>Plant Genome Project.</title>
        <authorList>
            <person name="Zhang R.-G."/>
        </authorList>
    </citation>
    <scope>NUCLEOTIDE SEQUENCE [LARGE SCALE GENOMIC DNA]</scope>
    <source>
        <strain evidence="3">YNK0</strain>
        <tissue evidence="3">Leaf</tissue>
    </source>
</reference>
<organism evidence="3 4">
    <name type="scientific">Tetracentron sinense</name>
    <name type="common">Spur-leaf</name>
    <dbReference type="NCBI Taxonomy" id="13715"/>
    <lineage>
        <taxon>Eukaryota</taxon>
        <taxon>Viridiplantae</taxon>
        <taxon>Streptophyta</taxon>
        <taxon>Embryophyta</taxon>
        <taxon>Tracheophyta</taxon>
        <taxon>Spermatophyta</taxon>
        <taxon>Magnoliopsida</taxon>
        <taxon>Trochodendrales</taxon>
        <taxon>Trochodendraceae</taxon>
        <taxon>Tetracentron</taxon>
    </lineage>
</organism>
<dbReference type="AlphaFoldDB" id="A0A834YQT7"/>
<evidence type="ECO:0000313" key="4">
    <source>
        <dbReference type="Proteomes" id="UP000655225"/>
    </source>
</evidence>